<dbReference type="KEGG" id="ttn:TTX_1227"/>
<keyword evidence="1" id="KW-1133">Transmembrane helix</keyword>
<accession>G4RJX0</accession>
<reference evidence="2 3" key="1">
    <citation type="journal article" date="2011" name="PLoS ONE">
        <title>The complete genome sequence of Thermoproteus tenax: a physiologically versatile member of the Crenarchaeota.</title>
        <authorList>
            <person name="Siebers B."/>
            <person name="Zaparty M."/>
            <person name="Raddatz G."/>
            <person name="Tjaden B."/>
            <person name="Albers S.V."/>
            <person name="Bell S.D."/>
            <person name="Blombach F."/>
            <person name="Kletzin A."/>
            <person name="Kyrpides N."/>
            <person name="Lanz C."/>
            <person name="Plagens A."/>
            <person name="Rampp M."/>
            <person name="Rosinus A."/>
            <person name="von Jan M."/>
            <person name="Makarova K.S."/>
            <person name="Klenk H.P."/>
            <person name="Schuster S.C."/>
            <person name="Hensel R."/>
        </authorList>
    </citation>
    <scope>NUCLEOTIDE SEQUENCE [LARGE SCALE GENOMIC DNA]</scope>
    <source>
        <strain evidence="3">ATCC 35583 / DSM 2078 / JCM 9277 / NBRC 100435 / Kra 1</strain>
    </source>
</reference>
<dbReference type="PATRIC" id="fig|768679.9.peg.1236"/>
<dbReference type="EMBL" id="FN869859">
    <property type="protein sequence ID" value="CCC81865.1"/>
    <property type="molecule type" value="Genomic_DNA"/>
</dbReference>
<evidence type="ECO:0000256" key="1">
    <source>
        <dbReference type="SAM" id="Phobius"/>
    </source>
</evidence>
<feature type="transmembrane region" description="Helical" evidence="1">
    <location>
        <begin position="45"/>
        <end position="72"/>
    </location>
</feature>
<dbReference type="HOGENOM" id="CLU_1253636_0_0_2"/>
<name>G4RJX0_THETK</name>
<feature type="transmembrane region" description="Helical" evidence="1">
    <location>
        <begin position="112"/>
        <end position="133"/>
    </location>
</feature>
<keyword evidence="1" id="KW-0812">Transmembrane</keyword>
<dbReference type="eggNOG" id="arCOG05339">
    <property type="taxonomic scope" value="Archaea"/>
</dbReference>
<protein>
    <submittedName>
        <fullName evidence="2">Membrane protein, predicted transporter</fullName>
    </submittedName>
</protein>
<dbReference type="Proteomes" id="UP000002654">
    <property type="component" value="Chromosome"/>
</dbReference>
<evidence type="ECO:0000313" key="2">
    <source>
        <dbReference type="EMBL" id="CCC81865.1"/>
    </source>
</evidence>
<proteinExistence type="predicted"/>
<feature type="transmembrane region" description="Helical" evidence="1">
    <location>
        <begin position="185"/>
        <end position="204"/>
    </location>
</feature>
<dbReference type="PaxDb" id="768679-TTX_1227"/>
<keyword evidence="3" id="KW-1185">Reference proteome</keyword>
<gene>
    <name evidence="2" type="ordered locus">TTX_1227</name>
</gene>
<feature type="transmembrane region" description="Helical" evidence="1">
    <location>
        <begin position="20"/>
        <end position="38"/>
    </location>
</feature>
<feature type="transmembrane region" description="Helical" evidence="1">
    <location>
        <begin position="210"/>
        <end position="230"/>
    </location>
</feature>
<dbReference type="AlphaFoldDB" id="G4RJX0"/>
<sequence>MLSSVEAIKAGAKWHTMNPLFWLGLISVLIGVVPLSFVKRSWRVLLVAGAAYFSAIIIKAIVQLSFLSFFLTPQTATYLAYGLLTAITEPGMALLFARFVREYPGTYGVSLAFWENAVLLGISEVIAGLLFNLTALPPSLASMLASTPFLFLASVKIIDRTSSLLLHYSWGVSAYHSYWRKDVKYILITAPFGMVDSLAAYVQLTKANLLTASIPALMLSIAAFVIARTISK</sequence>
<organism evidence="2 3">
    <name type="scientific">Thermoproteus tenax (strain ATCC 35583 / DSM 2078 / JCM 9277 / NBRC 100435 / Kra 1)</name>
    <dbReference type="NCBI Taxonomy" id="768679"/>
    <lineage>
        <taxon>Archaea</taxon>
        <taxon>Thermoproteota</taxon>
        <taxon>Thermoprotei</taxon>
        <taxon>Thermoproteales</taxon>
        <taxon>Thermoproteaceae</taxon>
        <taxon>Thermoproteus</taxon>
    </lineage>
</organism>
<feature type="transmembrane region" description="Helical" evidence="1">
    <location>
        <begin position="78"/>
        <end position="100"/>
    </location>
</feature>
<keyword evidence="1" id="KW-0472">Membrane</keyword>
<evidence type="ECO:0000313" key="3">
    <source>
        <dbReference type="Proteomes" id="UP000002654"/>
    </source>
</evidence>